<evidence type="ECO:0000313" key="2">
    <source>
        <dbReference type="EMBL" id="GGL85206.1"/>
    </source>
</evidence>
<comment type="caution">
    <text evidence="2">The sequence shown here is derived from an EMBL/GenBank/DDBJ whole genome shotgun (WGS) entry which is preliminary data.</text>
</comment>
<feature type="domain" description="RES" evidence="1">
    <location>
        <begin position="5"/>
        <end position="126"/>
    </location>
</feature>
<organism evidence="2 3">
    <name type="scientific">Nakamurella endophytica</name>
    <dbReference type="NCBI Taxonomy" id="1748367"/>
    <lineage>
        <taxon>Bacteria</taxon>
        <taxon>Bacillati</taxon>
        <taxon>Actinomycetota</taxon>
        <taxon>Actinomycetes</taxon>
        <taxon>Nakamurellales</taxon>
        <taxon>Nakamurellaceae</taxon>
        <taxon>Nakamurella</taxon>
    </lineage>
</organism>
<evidence type="ECO:0000313" key="3">
    <source>
        <dbReference type="Proteomes" id="UP000655208"/>
    </source>
</evidence>
<accession>A0A917SLG0</accession>
<dbReference type="InterPro" id="IPR014914">
    <property type="entry name" value="RES_dom"/>
</dbReference>
<keyword evidence="3" id="KW-1185">Reference proteome</keyword>
<dbReference type="Pfam" id="PF08808">
    <property type="entry name" value="RES"/>
    <property type="match status" value="1"/>
</dbReference>
<proteinExistence type="predicted"/>
<dbReference type="AlphaFoldDB" id="A0A917SLG0"/>
<protein>
    <recommendedName>
        <fullName evidence="1">RES domain-containing protein</fullName>
    </recommendedName>
</protein>
<reference evidence="2" key="2">
    <citation type="submission" date="2020-09" db="EMBL/GenBank/DDBJ databases">
        <authorList>
            <person name="Sun Q."/>
            <person name="Zhou Y."/>
        </authorList>
    </citation>
    <scope>NUCLEOTIDE SEQUENCE</scope>
    <source>
        <strain evidence="2">CGMCC 4.7308</strain>
    </source>
</reference>
<dbReference type="EMBL" id="BMNA01000001">
    <property type="protein sequence ID" value="GGL85206.1"/>
    <property type="molecule type" value="Genomic_DNA"/>
</dbReference>
<evidence type="ECO:0000259" key="1">
    <source>
        <dbReference type="Pfam" id="PF08808"/>
    </source>
</evidence>
<sequence>MPRDDPDGRTVLYIGANLATSASEVFGEAGVAEVCPSFRVALLSPIRPLRFVDLAGEGSAMAIGALPMLGSGNVARRLSQDWARAIYEDQPLDHRADGVHYLSAYNNGPSLAVWDSQGKVRVGLPLVREGVDVPLDLPGMLVRLKEVLPVRGIPVRTINSSECRRCQQD</sequence>
<dbReference type="Proteomes" id="UP000655208">
    <property type="component" value="Unassembled WGS sequence"/>
</dbReference>
<gene>
    <name evidence="2" type="ORF">GCM10011594_01060</name>
</gene>
<reference evidence="2" key="1">
    <citation type="journal article" date="2014" name="Int. J. Syst. Evol. Microbiol.">
        <title>Complete genome sequence of Corynebacterium casei LMG S-19264T (=DSM 44701T), isolated from a smear-ripened cheese.</title>
        <authorList>
            <consortium name="US DOE Joint Genome Institute (JGI-PGF)"/>
            <person name="Walter F."/>
            <person name="Albersmeier A."/>
            <person name="Kalinowski J."/>
            <person name="Ruckert C."/>
        </authorList>
    </citation>
    <scope>NUCLEOTIDE SEQUENCE</scope>
    <source>
        <strain evidence="2">CGMCC 4.7308</strain>
    </source>
</reference>
<name>A0A917SLG0_9ACTN</name>